<dbReference type="HOGENOM" id="CLU_165255_1_2_2"/>
<dbReference type="Proteomes" id="UP000000758">
    <property type="component" value="Chromosome"/>
</dbReference>
<keyword evidence="4" id="KW-1185">Reference proteome</keyword>
<sequence length="73" mass="8239">MPEIDATGLFCPEPVFRTKIEMERMQVGDVLTIKADDPAAEEDISRWATRNGHDLVEVKKDGQVISITIKKVR</sequence>
<dbReference type="InterPro" id="IPR001455">
    <property type="entry name" value="TusA-like"/>
</dbReference>
<dbReference type="CDD" id="cd00291">
    <property type="entry name" value="SirA_YedF_YeeD"/>
    <property type="match status" value="1"/>
</dbReference>
<dbReference type="EnsemblBacteria" id="ABK77000">
    <property type="protein sequence ID" value="ABK77000"/>
    <property type="gene ID" value="CENSYa_0364"/>
</dbReference>
<proteinExistence type="inferred from homology"/>
<dbReference type="PANTHER" id="PTHR33279">
    <property type="entry name" value="SULFUR CARRIER PROTEIN YEDF-RELATED"/>
    <property type="match status" value="1"/>
</dbReference>
<dbReference type="PROSITE" id="PS01148">
    <property type="entry name" value="UPF0033"/>
    <property type="match status" value="1"/>
</dbReference>
<dbReference type="AlphaFoldDB" id="A0RUI3"/>
<organism evidence="3 4">
    <name type="scientific">Cenarchaeum symbiosum (strain A)</name>
    <dbReference type="NCBI Taxonomy" id="414004"/>
    <lineage>
        <taxon>Archaea</taxon>
        <taxon>Nitrososphaerota</taxon>
        <taxon>Candidatus Cenarchaeales</taxon>
        <taxon>Candidatus Cenarchaeaceae</taxon>
        <taxon>Candidatus Cenarchaeum</taxon>
    </lineage>
</organism>
<dbReference type="PANTHER" id="PTHR33279:SF6">
    <property type="entry name" value="SULFUR CARRIER PROTEIN YEDF-RELATED"/>
    <property type="match status" value="1"/>
</dbReference>
<dbReference type="Gene3D" id="3.30.110.40">
    <property type="entry name" value="TusA-like domain"/>
    <property type="match status" value="1"/>
</dbReference>
<comment type="similarity">
    <text evidence="1">Belongs to the sulfur carrier protein TusA family.</text>
</comment>
<dbReference type="InterPro" id="IPR036868">
    <property type="entry name" value="TusA-like_sf"/>
</dbReference>
<dbReference type="KEGG" id="csy:CENSYa_0364"/>
<accession>A0RUI3</accession>
<evidence type="ECO:0000313" key="4">
    <source>
        <dbReference type="Proteomes" id="UP000000758"/>
    </source>
</evidence>
<evidence type="ECO:0000313" key="3">
    <source>
        <dbReference type="EMBL" id="ABK77000.1"/>
    </source>
</evidence>
<reference evidence="3 4" key="1">
    <citation type="journal article" date="2006" name="Proc. Natl. Acad. Sci. U.S.A.">
        <title>Genomic analysis of the uncultivated marine crenarchaeote Cenarchaeum symbiosum.</title>
        <authorList>
            <person name="Hallam S.J."/>
            <person name="Konstantinidis K.T."/>
            <person name="Putnam N."/>
            <person name="Schleper C."/>
            <person name="Watanabe Y."/>
            <person name="Sugahara J."/>
            <person name="Preston C."/>
            <person name="de la Torre J."/>
            <person name="Richardson P.M."/>
            <person name="DeLong E.F."/>
        </authorList>
    </citation>
    <scope>NUCLEOTIDE SEQUENCE [LARGE SCALE GENOMIC DNA]</scope>
    <source>
        <strain evidence="4">A</strain>
    </source>
</reference>
<gene>
    <name evidence="3" type="ordered locus">CENSYa_0364</name>
</gene>
<name>A0RUI3_CENSY</name>
<dbReference type="STRING" id="414004.CENSYa_0364"/>
<dbReference type="SUPFAM" id="SSF64307">
    <property type="entry name" value="SirA-like"/>
    <property type="match status" value="1"/>
</dbReference>
<dbReference type="Pfam" id="PF01206">
    <property type="entry name" value="TusA"/>
    <property type="match status" value="1"/>
</dbReference>
<evidence type="ECO:0000259" key="2">
    <source>
        <dbReference type="PROSITE" id="PS01148"/>
    </source>
</evidence>
<dbReference type="EMBL" id="DP000238">
    <property type="protein sequence ID" value="ABK77000.1"/>
    <property type="molecule type" value="Genomic_DNA"/>
</dbReference>
<dbReference type="PATRIC" id="fig|414004.10.peg.325"/>
<evidence type="ECO:0000256" key="1">
    <source>
        <dbReference type="ARBA" id="ARBA00008984"/>
    </source>
</evidence>
<protein>
    <submittedName>
        <fullName evidence="3">Redox protein, regulator of disulfide bond formation</fullName>
    </submittedName>
</protein>
<feature type="domain" description="UPF0033" evidence="2">
    <location>
        <begin position="4"/>
        <end position="28"/>
    </location>
</feature>